<keyword evidence="2" id="KW-1185">Reference proteome</keyword>
<sequence length="104" mass="11888">MFPIIFAKYKYPLGDVRLRWLHDVKSMFMKDTLSLRICRVHVNLAGGGYSCAGRHRGGHRRRRCPKRGDRKIMMPTVHSCCNGSGVIKRKGRKCPLLCSARQMG</sequence>
<organism evidence="1 2">
    <name type="scientific">Caerostris extrusa</name>
    <name type="common">Bark spider</name>
    <name type="synonym">Caerostris bankana</name>
    <dbReference type="NCBI Taxonomy" id="172846"/>
    <lineage>
        <taxon>Eukaryota</taxon>
        <taxon>Metazoa</taxon>
        <taxon>Ecdysozoa</taxon>
        <taxon>Arthropoda</taxon>
        <taxon>Chelicerata</taxon>
        <taxon>Arachnida</taxon>
        <taxon>Araneae</taxon>
        <taxon>Araneomorphae</taxon>
        <taxon>Entelegynae</taxon>
        <taxon>Araneoidea</taxon>
        <taxon>Araneidae</taxon>
        <taxon>Caerostris</taxon>
    </lineage>
</organism>
<dbReference type="AlphaFoldDB" id="A0AAV4XZY2"/>
<protein>
    <submittedName>
        <fullName evidence="1">Uncharacterized protein</fullName>
    </submittedName>
</protein>
<evidence type="ECO:0000313" key="1">
    <source>
        <dbReference type="EMBL" id="GIZ00632.1"/>
    </source>
</evidence>
<dbReference type="EMBL" id="BPLR01018570">
    <property type="protein sequence ID" value="GIZ00632.1"/>
    <property type="molecule type" value="Genomic_DNA"/>
</dbReference>
<gene>
    <name evidence="1" type="ORF">CEXT_110721</name>
</gene>
<accession>A0AAV4XZY2</accession>
<proteinExistence type="predicted"/>
<dbReference type="Proteomes" id="UP001054945">
    <property type="component" value="Unassembled WGS sequence"/>
</dbReference>
<evidence type="ECO:0000313" key="2">
    <source>
        <dbReference type="Proteomes" id="UP001054945"/>
    </source>
</evidence>
<comment type="caution">
    <text evidence="1">The sequence shown here is derived from an EMBL/GenBank/DDBJ whole genome shotgun (WGS) entry which is preliminary data.</text>
</comment>
<reference evidence="1 2" key="1">
    <citation type="submission" date="2021-06" db="EMBL/GenBank/DDBJ databases">
        <title>Caerostris extrusa draft genome.</title>
        <authorList>
            <person name="Kono N."/>
            <person name="Arakawa K."/>
        </authorList>
    </citation>
    <scope>NUCLEOTIDE SEQUENCE [LARGE SCALE GENOMIC DNA]</scope>
</reference>
<name>A0AAV4XZY2_CAEEX</name>